<sequence>MSQNGPALFFSLLFVCGGRPPVGHTNPRRGAILAKSPWTLWPAQRRRAPLSTRGPIRTSPVCEPPAALGLSGQYLAIITIWRLFPLANNSLTPPLAWSQSCSNPNPLPSSTSCFFFDHAAVSAALVGSGPVPGNQHPGQPSSTLSSSPLSSLFITNQRLLPVRTAVYFSP</sequence>
<evidence type="ECO:0000313" key="1">
    <source>
        <dbReference type="EMBL" id="PTB43191.1"/>
    </source>
</evidence>
<dbReference type="EMBL" id="KZ679259">
    <property type="protein sequence ID" value="PTB43191.1"/>
    <property type="molecule type" value="Genomic_DNA"/>
</dbReference>
<accession>A0A2T3ZEE7</accession>
<proteinExistence type="predicted"/>
<evidence type="ECO:0000313" key="2">
    <source>
        <dbReference type="Proteomes" id="UP000240493"/>
    </source>
</evidence>
<gene>
    <name evidence="1" type="ORF">M441DRAFT_455099</name>
</gene>
<dbReference type="Proteomes" id="UP000240493">
    <property type="component" value="Unassembled WGS sequence"/>
</dbReference>
<dbReference type="AlphaFoldDB" id="A0A2T3ZEE7"/>
<reference evidence="1 2" key="1">
    <citation type="submission" date="2016-07" db="EMBL/GenBank/DDBJ databases">
        <title>Multiple horizontal gene transfer events from other fungi enriched the ability of initially mycotrophic Trichoderma (Ascomycota) to feed on dead plant biomass.</title>
        <authorList>
            <consortium name="DOE Joint Genome Institute"/>
            <person name="Aerts A."/>
            <person name="Atanasova L."/>
            <person name="Chenthamara K."/>
            <person name="Zhang J."/>
            <person name="Grujic M."/>
            <person name="Henrissat B."/>
            <person name="Kuo A."/>
            <person name="Salamov A."/>
            <person name="Lipzen A."/>
            <person name="Labutti K."/>
            <person name="Barry K."/>
            <person name="Miao Y."/>
            <person name="Rahimi M.J."/>
            <person name="Shen Q."/>
            <person name="Grigoriev I.V."/>
            <person name="Kubicek C.P."/>
            <person name="Druzhinina I.S."/>
        </authorList>
    </citation>
    <scope>NUCLEOTIDE SEQUENCE [LARGE SCALE GENOMIC DNA]</scope>
    <source>
        <strain evidence="1 2">CBS 433.97</strain>
    </source>
</reference>
<organism evidence="1 2">
    <name type="scientific">Trichoderma asperellum (strain ATCC 204424 / CBS 433.97 / NBRC 101777)</name>
    <dbReference type="NCBI Taxonomy" id="1042311"/>
    <lineage>
        <taxon>Eukaryota</taxon>
        <taxon>Fungi</taxon>
        <taxon>Dikarya</taxon>
        <taxon>Ascomycota</taxon>
        <taxon>Pezizomycotina</taxon>
        <taxon>Sordariomycetes</taxon>
        <taxon>Hypocreomycetidae</taxon>
        <taxon>Hypocreales</taxon>
        <taxon>Hypocreaceae</taxon>
        <taxon>Trichoderma</taxon>
    </lineage>
</organism>
<name>A0A2T3ZEE7_TRIA4</name>
<protein>
    <submittedName>
        <fullName evidence="1">Uncharacterized protein</fullName>
    </submittedName>
</protein>
<keyword evidence="2" id="KW-1185">Reference proteome</keyword>